<dbReference type="InterPro" id="IPR001818">
    <property type="entry name" value="Pept_M10_metallopeptidase"/>
</dbReference>
<dbReference type="Gene3D" id="3.40.390.10">
    <property type="entry name" value="Collagenase (Catalytic Domain)"/>
    <property type="match status" value="1"/>
</dbReference>
<comment type="similarity">
    <text evidence="4">Belongs to the peptidase M10B family.</text>
</comment>
<dbReference type="Proteomes" id="UP001177595">
    <property type="component" value="Chromosome"/>
</dbReference>
<dbReference type="GO" id="GO:0004222">
    <property type="term" value="F:metalloendopeptidase activity"/>
    <property type="evidence" value="ECO:0007669"/>
    <property type="project" value="InterPro"/>
</dbReference>
<dbReference type="SUPFAM" id="SSF55486">
    <property type="entry name" value="Metalloproteases ('zincins'), catalytic domain"/>
    <property type="match status" value="1"/>
</dbReference>
<dbReference type="Pfam" id="PF08548">
    <property type="entry name" value="Peptidase_M10_C"/>
    <property type="match status" value="1"/>
</dbReference>
<organism evidence="14 15">
    <name type="scientific">Arsenophonus nasoniae</name>
    <name type="common">son-killer infecting Nasonia vitripennis</name>
    <dbReference type="NCBI Taxonomy" id="638"/>
    <lineage>
        <taxon>Bacteria</taxon>
        <taxon>Pseudomonadati</taxon>
        <taxon>Pseudomonadota</taxon>
        <taxon>Gammaproteobacteria</taxon>
        <taxon>Enterobacterales</taxon>
        <taxon>Morganellaceae</taxon>
        <taxon>Arsenophonus</taxon>
    </lineage>
</organism>
<dbReference type="InterPro" id="IPR034033">
    <property type="entry name" value="Serralysin-like"/>
</dbReference>
<evidence type="ECO:0000256" key="7">
    <source>
        <dbReference type="ARBA" id="ARBA00022670"/>
    </source>
</evidence>
<dbReference type="SMART" id="SM00235">
    <property type="entry name" value="ZnMc"/>
    <property type="match status" value="1"/>
</dbReference>
<dbReference type="CDD" id="cd04277">
    <property type="entry name" value="ZnMc_serralysin_like"/>
    <property type="match status" value="1"/>
</dbReference>
<keyword evidence="11" id="KW-0862">Zinc</keyword>
<evidence type="ECO:0000256" key="9">
    <source>
        <dbReference type="ARBA" id="ARBA00022737"/>
    </source>
</evidence>
<accession>A0AA95K9Y4</accession>
<gene>
    <name evidence="14" type="ORF">QE210_01450</name>
</gene>
<dbReference type="EMBL" id="CP123504">
    <property type="protein sequence ID" value="WGM01821.1"/>
    <property type="molecule type" value="Genomic_DNA"/>
</dbReference>
<reference evidence="14" key="1">
    <citation type="submission" date="2023-04" db="EMBL/GenBank/DDBJ databases">
        <title>Genome dynamics across the evolutionary transition to endosymbiosis.</title>
        <authorList>
            <person name="Siozios S."/>
            <person name="Nadal-Jimenez P."/>
            <person name="Azagi T."/>
            <person name="Sprong H."/>
            <person name="Frost C.L."/>
            <person name="Parratt S.R."/>
            <person name="Taylor G."/>
            <person name="Brettell L."/>
            <person name="Lew K.C."/>
            <person name="Croft L."/>
            <person name="King K.C."/>
            <person name="Brockhurst M.A."/>
            <person name="Hypsa V."/>
            <person name="Novakova E."/>
            <person name="Darby A.C."/>
            <person name="Hurst G.D.D."/>
        </authorList>
    </citation>
    <scope>NUCLEOTIDE SEQUENCE</scope>
    <source>
        <strain evidence="14">APv</strain>
    </source>
</reference>
<keyword evidence="10" id="KW-0378">Hydrolase</keyword>
<keyword evidence="12" id="KW-0106">Calcium</keyword>
<keyword evidence="9" id="KW-0677">Repeat</keyword>
<evidence type="ECO:0000256" key="12">
    <source>
        <dbReference type="ARBA" id="ARBA00022837"/>
    </source>
</evidence>
<protein>
    <recommendedName>
        <fullName evidence="5">serralysin</fullName>
        <ecNumber evidence="5">3.4.24.40</ecNumber>
    </recommendedName>
</protein>
<dbReference type="Pfam" id="PF00353">
    <property type="entry name" value="HemolysinCabind"/>
    <property type="match status" value="1"/>
</dbReference>
<dbReference type="AlphaFoldDB" id="A0AA95K9Y4"/>
<evidence type="ECO:0000313" key="14">
    <source>
        <dbReference type="EMBL" id="WGM01821.1"/>
    </source>
</evidence>
<keyword evidence="7" id="KW-0645">Protease</keyword>
<comment type="catalytic activity">
    <reaction evidence="1">
        <text>Preferential cleavage of bonds with hydrophobic residues in P1'.</text>
        <dbReference type="EC" id="3.4.24.40"/>
    </reaction>
</comment>
<evidence type="ECO:0000256" key="8">
    <source>
        <dbReference type="ARBA" id="ARBA00022723"/>
    </source>
</evidence>
<dbReference type="InterPro" id="IPR006026">
    <property type="entry name" value="Peptidase_Metallo"/>
</dbReference>
<evidence type="ECO:0000256" key="5">
    <source>
        <dbReference type="ARBA" id="ARBA00012422"/>
    </source>
</evidence>
<evidence type="ECO:0000256" key="11">
    <source>
        <dbReference type="ARBA" id="ARBA00022833"/>
    </source>
</evidence>
<keyword evidence="6" id="KW-0964">Secreted</keyword>
<dbReference type="GO" id="GO:0006508">
    <property type="term" value="P:proteolysis"/>
    <property type="evidence" value="ECO:0007669"/>
    <property type="project" value="UniProtKB-KW"/>
</dbReference>
<evidence type="ECO:0000256" key="10">
    <source>
        <dbReference type="ARBA" id="ARBA00022801"/>
    </source>
</evidence>
<keyword evidence="8" id="KW-0479">Metal-binding</keyword>
<dbReference type="InterPro" id="IPR001343">
    <property type="entry name" value="Hemolysn_Ca-bd"/>
</dbReference>
<name>A0AA95K9Y4_9GAMM</name>
<evidence type="ECO:0000256" key="6">
    <source>
        <dbReference type="ARBA" id="ARBA00022525"/>
    </source>
</evidence>
<dbReference type="Pfam" id="PF00413">
    <property type="entry name" value="Peptidase_M10"/>
    <property type="match status" value="1"/>
</dbReference>
<dbReference type="InterPro" id="IPR013858">
    <property type="entry name" value="Peptidase_M10B_C"/>
</dbReference>
<evidence type="ECO:0000259" key="13">
    <source>
        <dbReference type="SMART" id="SM00235"/>
    </source>
</evidence>
<dbReference type="InterPro" id="IPR011049">
    <property type="entry name" value="Serralysin-like_metalloprot_C"/>
</dbReference>
<dbReference type="GO" id="GO:0005509">
    <property type="term" value="F:calcium ion binding"/>
    <property type="evidence" value="ECO:0007669"/>
    <property type="project" value="InterPro"/>
</dbReference>
<evidence type="ECO:0000256" key="3">
    <source>
        <dbReference type="ARBA" id="ARBA00004613"/>
    </source>
</evidence>
<evidence type="ECO:0000256" key="4">
    <source>
        <dbReference type="ARBA" id="ARBA00009490"/>
    </source>
</evidence>
<dbReference type="SUPFAM" id="SSF51120">
    <property type="entry name" value="beta-Roll"/>
    <property type="match status" value="2"/>
</dbReference>
<dbReference type="Gene3D" id="2.150.10.10">
    <property type="entry name" value="Serralysin-like metalloprotease, C-terminal"/>
    <property type="match status" value="2"/>
</dbReference>
<evidence type="ECO:0000256" key="2">
    <source>
        <dbReference type="ARBA" id="ARBA00001913"/>
    </source>
</evidence>
<comment type="subcellular location">
    <subcellularLocation>
        <location evidence="3">Secreted</location>
    </subcellularLocation>
</comment>
<proteinExistence type="inferred from homology"/>
<dbReference type="GO" id="GO:0005615">
    <property type="term" value="C:extracellular space"/>
    <property type="evidence" value="ECO:0007669"/>
    <property type="project" value="InterPro"/>
</dbReference>
<feature type="domain" description="Peptidase metallopeptidase" evidence="13">
    <location>
        <begin position="69"/>
        <end position="242"/>
    </location>
</feature>
<dbReference type="GO" id="GO:0031012">
    <property type="term" value="C:extracellular matrix"/>
    <property type="evidence" value="ECO:0007669"/>
    <property type="project" value="InterPro"/>
</dbReference>
<dbReference type="EC" id="3.4.24.40" evidence="5"/>
<comment type="cofactor">
    <cofactor evidence="2">
        <name>Ca(2+)</name>
        <dbReference type="ChEBI" id="CHEBI:29108"/>
    </cofactor>
</comment>
<evidence type="ECO:0000313" key="15">
    <source>
        <dbReference type="Proteomes" id="UP001177595"/>
    </source>
</evidence>
<dbReference type="GO" id="GO:0008270">
    <property type="term" value="F:zinc ion binding"/>
    <property type="evidence" value="ECO:0007669"/>
    <property type="project" value="InterPro"/>
</dbReference>
<evidence type="ECO:0000256" key="1">
    <source>
        <dbReference type="ARBA" id="ARBA00001609"/>
    </source>
</evidence>
<dbReference type="InterPro" id="IPR024079">
    <property type="entry name" value="MetalloPept_cat_dom_sf"/>
</dbReference>
<sequence length="649" mass="73165">MDNFLYGKNKGWNSVKNLLNYQKNNAQLIYNNKPSYDIDKAAEHLSRDAYNQEWAKKHTNSEPLTITYTFTNWQKHSPGSYQGVYNPKGLTPYQQKQAKLALQAWEDVANIKLVKVDSREKAMIDFGYYDGYVSEQAHTQINTSSHWNYATNSFDTNIKNTVWCNSNSTSNLKHPTLGEYGRSTYIHEVGHALGLPHPGDYNSMNGGYQYNAQYKEDSRQFSVMSYWSEAETGGDNHFHYSAAPLLHDIAAIQKIHGANTTTRTDNNVYGFNSNTDRDFYTLTDRNQKAIFCVWDGGGNDTLDFSKYSQNQRINLNEGSFSDVGGLKANVSIAQHTTIENAIGGLGNDVIVGNDADNILEGGKGDDIIYGGKGRDMLWGGNGNAIAPNKKTDGSLTDDSLTNEVDDPIDDQVPLDDSYDNDVTNPCWTTSPWAEYNGNSYCPWTKPSCNNNGYLSSYYSAPMFNGFTYSYNSPWQYYGNNMFYNAAYPNQQGYCNNNNYGYCKQPATFFWQPDNANLIIDNYSGGNNSFYYYNDKKASKISNSSDKDIFVFASIEDSPFSNPDVIMDFETGIDKIDLSGIILLNADHYRILPHLVDHLPQKIGEMQLTYDKEFNLSHLELNADNDDNDDTPDFALDIYGVVKESDFMLA</sequence>